<dbReference type="AlphaFoldDB" id="A0AAD1XB67"/>
<dbReference type="EMBL" id="CAMPGE010006527">
    <property type="protein sequence ID" value="CAI2365381.1"/>
    <property type="molecule type" value="Genomic_DNA"/>
</dbReference>
<protein>
    <submittedName>
        <fullName evidence="1">Uncharacterized protein</fullName>
    </submittedName>
</protein>
<evidence type="ECO:0000313" key="2">
    <source>
        <dbReference type="Proteomes" id="UP001295684"/>
    </source>
</evidence>
<evidence type="ECO:0000313" key="1">
    <source>
        <dbReference type="EMBL" id="CAI2365381.1"/>
    </source>
</evidence>
<dbReference type="Proteomes" id="UP001295684">
    <property type="component" value="Unassembled WGS sequence"/>
</dbReference>
<gene>
    <name evidence="1" type="ORF">ECRASSUSDP1_LOCUS6723</name>
</gene>
<accession>A0AAD1XB67</accession>
<reference evidence="1" key="1">
    <citation type="submission" date="2023-07" db="EMBL/GenBank/DDBJ databases">
        <authorList>
            <consortium name="AG Swart"/>
            <person name="Singh M."/>
            <person name="Singh A."/>
            <person name="Seah K."/>
            <person name="Emmerich C."/>
        </authorList>
    </citation>
    <scope>NUCLEOTIDE SEQUENCE</scope>
    <source>
        <strain evidence="1">DP1</strain>
    </source>
</reference>
<name>A0AAD1XB67_EUPCR</name>
<organism evidence="1 2">
    <name type="scientific">Euplotes crassus</name>
    <dbReference type="NCBI Taxonomy" id="5936"/>
    <lineage>
        <taxon>Eukaryota</taxon>
        <taxon>Sar</taxon>
        <taxon>Alveolata</taxon>
        <taxon>Ciliophora</taxon>
        <taxon>Intramacronucleata</taxon>
        <taxon>Spirotrichea</taxon>
        <taxon>Hypotrichia</taxon>
        <taxon>Euplotida</taxon>
        <taxon>Euplotidae</taxon>
        <taxon>Moneuplotes</taxon>
    </lineage>
</organism>
<comment type="caution">
    <text evidence="1">The sequence shown here is derived from an EMBL/GenBank/DDBJ whole genome shotgun (WGS) entry which is preliminary data.</text>
</comment>
<proteinExistence type="predicted"/>
<keyword evidence="2" id="KW-1185">Reference proteome</keyword>
<sequence>MESLPTCFKASCNDQAVYLVEEEDVYVCNQHFSGRYENGIPLKSQDDVRDNTSILKQALNVFSCFTKGANKEELPEDVESLLQKLTKDTEEIQTEFSKVKDPILYHKFGIIQANIDKVREFMESEPLFRAFMSNWFWDCMKKYN</sequence>